<comment type="caution">
    <text evidence="3">The sequence shown here is derived from an EMBL/GenBank/DDBJ whole genome shotgun (WGS) entry which is preliminary data.</text>
</comment>
<evidence type="ECO:0008006" key="5">
    <source>
        <dbReference type="Google" id="ProtNLM"/>
    </source>
</evidence>
<name>A0AAW4FLY1_9HYPH</name>
<dbReference type="RefSeq" id="WP_057206249.1">
    <property type="nucleotide sequence ID" value="NZ_CP083370.1"/>
</dbReference>
<evidence type="ECO:0000256" key="1">
    <source>
        <dbReference type="SAM" id="MobiDB-lite"/>
    </source>
</evidence>
<proteinExistence type="predicted"/>
<feature type="transmembrane region" description="Helical" evidence="2">
    <location>
        <begin position="48"/>
        <end position="75"/>
    </location>
</feature>
<organism evidence="3 4">
    <name type="scientific">Ensifer canadensis</name>
    <dbReference type="NCBI Taxonomy" id="555315"/>
    <lineage>
        <taxon>Bacteria</taxon>
        <taxon>Pseudomonadati</taxon>
        <taxon>Pseudomonadota</taxon>
        <taxon>Alphaproteobacteria</taxon>
        <taxon>Hyphomicrobiales</taxon>
        <taxon>Rhizobiaceae</taxon>
        <taxon>Sinorhizobium/Ensifer group</taxon>
        <taxon>Ensifer</taxon>
    </lineage>
</organism>
<keyword evidence="2" id="KW-0812">Transmembrane</keyword>
<feature type="transmembrane region" description="Helical" evidence="2">
    <location>
        <begin position="203"/>
        <end position="222"/>
    </location>
</feature>
<accession>A0AAW4FLY1</accession>
<keyword evidence="4" id="KW-1185">Reference proteome</keyword>
<sequence length="250" mass="26886">MENVISGGAYARAWAWRFGLFVVVTLAFPFIVYALVHMSGAARTDAAGAFAVVLGVYLKPIIYLTFAASLARISIARSKVVGMPGKIGIYIVLLALSDLPFALIFGAHWGVAFFFGFAGPQLPTSLLSAVIAIITLSLARAPSGPMNEGHAAAYRVWSTLLVLMMAYGLLGLAIMLWPFFFGLHGFGLYGALTWAKVYLHRFTLYPGLPLSLFIAASVYLIYASRKHTGGPAETGQPQRGATTSFGLRRD</sequence>
<keyword evidence="2" id="KW-1133">Transmembrane helix</keyword>
<feature type="transmembrane region" description="Helical" evidence="2">
    <location>
        <begin position="87"/>
        <end position="115"/>
    </location>
</feature>
<reference evidence="3 4" key="1">
    <citation type="submission" date="2020-01" db="EMBL/GenBank/DDBJ databases">
        <title>Draft genome assembly of Ensifer adhaerens T173.</title>
        <authorList>
            <person name="Craig J.E."/>
            <person name="Stinchcombe J.R."/>
        </authorList>
    </citation>
    <scope>NUCLEOTIDE SEQUENCE [LARGE SCALE GENOMIC DNA]</scope>
    <source>
        <strain evidence="3 4">T173</strain>
    </source>
</reference>
<evidence type="ECO:0000313" key="3">
    <source>
        <dbReference type="EMBL" id="MBM3091978.1"/>
    </source>
</evidence>
<gene>
    <name evidence="3" type="ORF">GFB56_14270</name>
</gene>
<evidence type="ECO:0000256" key="2">
    <source>
        <dbReference type="SAM" id="Phobius"/>
    </source>
</evidence>
<evidence type="ECO:0000313" key="4">
    <source>
        <dbReference type="Proteomes" id="UP000744980"/>
    </source>
</evidence>
<feature type="region of interest" description="Disordered" evidence="1">
    <location>
        <begin position="228"/>
        <end position="250"/>
    </location>
</feature>
<keyword evidence="2" id="KW-0472">Membrane</keyword>
<feature type="transmembrane region" description="Helical" evidence="2">
    <location>
        <begin position="14"/>
        <end position="36"/>
    </location>
</feature>
<dbReference type="EMBL" id="WXFA01000008">
    <property type="protein sequence ID" value="MBM3091978.1"/>
    <property type="molecule type" value="Genomic_DNA"/>
</dbReference>
<feature type="transmembrane region" description="Helical" evidence="2">
    <location>
        <begin position="121"/>
        <end position="139"/>
    </location>
</feature>
<protein>
    <recommendedName>
        <fullName evidence="5">Transmembrane protein</fullName>
    </recommendedName>
</protein>
<dbReference type="AlphaFoldDB" id="A0AAW4FLY1"/>
<feature type="compositionally biased region" description="Polar residues" evidence="1">
    <location>
        <begin position="235"/>
        <end position="250"/>
    </location>
</feature>
<feature type="transmembrane region" description="Helical" evidence="2">
    <location>
        <begin position="160"/>
        <end position="183"/>
    </location>
</feature>
<dbReference type="Proteomes" id="UP000744980">
    <property type="component" value="Unassembled WGS sequence"/>
</dbReference>